<name>A0A397H392_9GLOM</name>
<sequence>MIDEENLFESENEIDGIDNTDKRSLQLLINQIDKCTNNITAEDYINIDSSLETTAIPDDNEINSSILEVPEAKEEINNKID</sequence>
<protein>
    <submittedName>
        <fullName evidence="1">Uncharacterized protein</fullName>
    </submittedName>
</protein>
<keyword evidence="2" id="KW-1185">Reference proteome</keyword>
<proteinExistence type="predicted"/>
<gene>
    <name evidence="1" type="ORF">Glove_410g5</name>
</gene>
<reference evidence="1 2" key="1">
    <citation type="submission" date="2018-08" db="EMBL/GenBank/DDBJ databases">
        <title>Genome and evolution of the arbuscular mycorrhizal fungus Diversispora epigaea (formerly Glomus versiforme) and its bacterial endosymbionts.</title>
        <authorList>
            <person name="Sun X."/>
            <person name="Fei Z."/>
            <person name="Harrison M."/>
        </authorList>
    </citation>
    <scope>NUCLEOTIDE SEQUENCE [LARGE SCALE GENOMIC DNA]</scope>
    <source>
        <strain evidence="1 2">IT104</strain>
    </source>
</reference>
<evidence type="ECO:0000313" key="1">
    <source>
        <dbReference type="EMBL" id="RHZ55883.1"/>
    </source>
</evidence>
<dbReference type="EMBL" id="PQFF01000364">
    <property type="protein sequence ID" value="RHZ55883.1"/>
    <property type="molecule type" value="Genomic_DNA"/>
</dbReference>
<organism evidence="1 2">
    <name type="scientific">Diversispora epigaea</name>
    <dbReference type="NCBI Taxonomy" id="1348612"/>
    <lineage>
        <taxon>Eukaryota</taxon>
        <taxon>Fungi</taxon>
        <taxon>Fungi incertae sedis</taxon>
        <taxon>Mucoromycota</taxon>
        <taxon>Glomeromycotina</taxon>
        <taxon>Glomeromycetes</taxon>
        <taxon>Diversisporales</taxon>
        <taxon>Diversisporaceae</taxon>
        <taxon>Diversispora</taxon>
    </lineage>
</organism>
<dbReference type="Proteomes" id="UP000266861">
    <property type="component" value="Unassembled WGS sequence"/>
</dbReference>
<dbReference type="AlphaFoldDB" id="A0A397H392"/>
<evidence type="ECO:0000313" key="2">
    <source>
        <dbReference type="Proteomes" id="UP000266861"/>
    </source>
</evidence>
<accession>A0A397H392</accession>
<comment type="caution">
    <text evidence="1">The sequence shown here is derived from an EMBL/GenBank/DDBJ whole genome shotgun (WGS) entry which is preliminary data.</text>
</comment>